<dbReference type="InterPro" id="IPR036390">
    <property type="entry name" value="WH_DNA-bd_sf"/>
</dbReference>
<evidence type="ECO:0000256" key="2">
    <source>
        <dbReference type="ARBA" id="ARBA00023125"/>
    </source>
</evidence>
<sequence length="269" mass="31117">MKRKKRTTAKSNKERFIEQMETLLLMHLILPGELLPPERELAQQMGVSRPVIHEGLLELGARGLISIRPRHGWIVNNFTEEGALPLLSSLYRFSAPQSAARIDADLEEVRRMILTKSLMQYFATDTVQKQTNSPLIEKLHKIHREEHKNIEAHLRPAEIRRLTELDFLFYRAIIEAGGNTIFLLLFNSARELYHQKLEQFFTENTESIRTAAALKSRLIAYITENKRNEAFALLEKMISTNAYIHTEAVGRESPPIMREQHYEELSSKA</sequence>
<dbReference type="Pfam" id="PF00392">
    <property type="entry name" value="GntR"/>
    <property type="match status" value="1"/>
</dbReference>
<evidence type="ECO:0000256" key="1">
    <source>
        <dbReference type="ARBA" id="ARBA00023015"/>
    </source>
</evidence>
<dbReference type="GO" id="GO:0000062">
    <property type="term" value="F:fatty-acyl-CoA binding"/>
    <property type="evidence" value="ECO:0007669"/>
    <property type="project" value="InterPro"/>
</dbReference>
<keyword evidence="2" id="KW-0238">DNA-binding</keyword>
<dbReference type="SMART" id="SM00345">
    <property type="entry name" value="HTH_GNTR"/>
    <property type="match status" value="1"/>
</dbReference>
<evidence type="ECO:0000313" key="5">
    <source>
        <dbReference type="EMBL" id="QHX43278.1"/>
    </source>
</evidence>
<proteinExistence type="predicted"/>
<keyword evidence="3" id="KW-0804">Transcription</keyword>
<gene>
    <name evidence="5" type="ORF">GWP43_07265</name>
</gene>
<protein>
    <submittedName>
        <fullName evidence="5">FadR family transcriptional regulator</fullName>
    </submittedName>
</protein>
<dbReference type="KEGG" id="trz:GWP43_07265"/>
<dbReference type="PANTHER" id="PTHR43537:SF5">
    <property type="entry name" value="UXU OPERON TRANSCRIPTIONAL REGULATOR"/>
    <property type="match status" value="1"/>
</dbReference>
<dbReference type="SUPFAM" id="SSF48008">
    <property type="entry name" value="GntR ligand-binding domain-like"/>
    <property type="match status" value="1"/>
</dbReference>
<feature type="domain" description="HTH gntR-type" evidence="4">
    <location>
        <begin position="10"/>
        <end position="78"/>
    </location>
</feature>
<dbReference type="GO" id="GO:0003700">
    <property type="term" value="F:DNA-binding transcription factor activity"/>
    <property type="evidence" value="ECO:0007669"/>
    <property type="project" value="InterPro"/>
</dbReference>
<dbReference type="PRINTS" id="PR00035">
    <property type="entry name" value="HTHGNTR"/>
</dbReference>
<dbReference type="Proteomes" id="UP000464374">
    <property type="component" value="Chromosome"/>
</dbReference>
<dbReference type="PANTHER" id="PTHR43537">
    <property type="entry name" value="TRANSCRIPTIONAL REGULATOR, GNTR FAMILY"/>
    <property type="match status" value="1"/>
</dbReference>
<dbReference type="Gene3D" id="1.10.10.10">
    <property type="entry name" value="Winged helix-like DNA-binding domain superfamily/Winged helix DNA-binding domain"/>
    <property type="match status" value="1"/>
</dbReference>
<dbReference type="PROSITE" id="PS50949">
    <property type="entry name" value="HTH_GNTR"/>
    <property type="match status" value="1"/>
</dbReference>
<dbReference type="GO" id="GO:0003677">
    <property type="term" value="F:DNA binding"/>
    <property type="evidence" value="ECO:0007669"/>
    <property type="project" value="UniProtKB-KW"/>
</dbReference>
<dbReference type="InterPro" id="IPR036388">
    <property type="entry name" value="WH-like_DNA-bd_sf"/>
</dbReference>
<dbReference type="EMBL" id="CP048020">
    <property type="protein sequence ID" value="QHX43278.1"/>
    <property type="molecule type" value="Genomic_DNA"/>
</dbReference>
<dbReference type="Gene3D" id="1.20.120.530">
    <property type="entry name" value="GntR ligand-binding domain-like"/>
    <property type="match status" value="1"/>
</dbReference>
<dbReference type="InterPro" id="IPR008920">
    <property type="entry name" value="TF_FadR/GntR_C"/>
</dbReference>
<dbReference type="CDD" id="cd07377">
    <property type="entry name" value="WHTH_GntR"/>
    <property type="match status" value="1"/>
</dbReference>
<dbReference type="InterPro" id="IPR000524">
    <property type="entry name" value="Tscrpt_reg_HTH_GntR"/>
</dbReference>
<dbReference type="RefSeq" id="WP_162663606.1">
    <property type="nucleotide sequence ID" value="NZ_CP048020.1"/>
</dbReference>
<organism evidence="5 6">
    <name type="scientific">Treponema vincentii</name>
    <dbReference type="NCBI Taxonomy" id="69710"/>
    <lineage>
        <taxon>Bacteria</taxon>
        <taxon>Pseudomonadati</taxon>
        <taxon>Spirochaetota</taxon>
        <taxon>Spirochaetia</taxon>
        <taxon>Spirochaetales</taxon>
        <taxon>Treponemataceae</taxon>
        <taxon>Treponema</taxon>
    </lineage>
</organism>
<dbReference type="GO" id="GO:0019217">
    <property type="term" value="P:regulation of fatty acid metabolic process"/>
    <property type="evidence" value="ECO:0007669"/>
    <property type="project" value="InterPro"/>
</dbReference>
<evidence type="ECO:0000256" key="3">
    <source>
        <dbReference type="ARBA" id="ARBA00023163"/>
    </source>
</evidence>
<reference evidence="5 6" key="1">
    <citation type="submission" date="2020-01" db="EMBL/GenBank/DDBJ databases">
        <title>Complete genome sequence of a human oral phylogroup 1 Treponema sp. strain ATCC 700766, originally isolated from periodontitis dental plaque.</title>
        <authorList>
            <person name="Chan Y."/>
            <person name="Huo Y.-B."/>
            <person name="Yu X.-L."/>
            <person name="Zeng H."/>
            <person name="Leung W.-K."/>
            <person name="Watt R.M."/>
        </authorList>
    </citation>
    <scope>NUCLEOTIDE SEQUENCE [LARGE SCALE GENOMIC DNA]</scope>
    <source>
        <strain evidence="5 6">OMZ 804</strain>
    </source>
</reference>
<dbReference type="AlphaFoldDB" id="A0A6P1Y0H6"/>
<evidence type="ECO:0000313" key="6">
    <source>
        <dbReference type="Proteomes" id="UP000464374"/>
    </source>
</evidence>
<evidence type="ECO:0000259" key="4">
    <source>
        <dbReference type="PROSITE" id="PS50949"/>
    </source>
</evidence>
<dbReference type="InterPro" id="IPR028374">
    <property type="entry name" value="FadR_C"/>
</dbReference>
<keyword evidence="1" id="KW-0805">Transcription regulation</keyword>
<accession>A0A6P1Y0H6</accession>
<dbReference type="SUPFAM" id="SSF46785">
    <property type="entry name" value="Winged helix' DNA-binding domain"/>
    <property type="match status" value="1"/>
</dbReference>
<name>A0A6P1Y0H6_9SPIR</name>
<dbReference type="Pfam" id="PF07840">
    <property type="entry name" value="FadR_C"/>
    <property type="match status" value="1"/>
</dbReference>